<evidence type="ECO:0000256" key="1">
    <source>
        <dbReference type="ARBA" id="ARBA00004653"/>
    </source>
</evidence>
<dbReference type="Pfam" id="PF03552">
    <property type="entry name" value="Cellulose_synt"/>
    <property type="match status" value="2"/>
</dbReference>
<dbReference type="SUPFAM" id="SSF53448">
    <property type="entry name" value="Nucleotide-diphospho-sugar transferases"/>
    <property type="match status" value="1"/>
</dbReference>
<dbReference type="InterPro" id="IPR029044">
    <property type="entry name" value="Nucleotide-diphossugar_trans"/>
</dbReference>
<dbReference type="GO" id="GO:0000139">
    <property type="term" value="C:Golgi membrane"/>
    <property type="evidence" value="ECO:0007669"/>
    <property type="project" value="UniProtKB-SubCell"/>
</dbReference>
<feature type="transmembrane region" description="Helical" evidence="14">
    <location>
        <begin position="717"/>
        <end position="733"/>
    </location>
</feature>
<evidence type="ECO:0000256" key="9">
    <source>
        <dbReference type="ARBA" id="ARBA00037405"/>
    </source>
</evidence>
<evidence type="ECO:0000256" key="3">
    <source>
        <dbReference type="ARBA" id="ARBA00022679"/>
    </source>
</evidence>
<evidence type="ECO:0000256" key="13">
    <source>
        <dbReference type="PIRSR" id="PIRSR605150-3"/>
    </source>
</evidence>
<feature type="active site" evidence="11">
    <location>
        <position position="447"/>
    </location>
</feature>
<keyword evidence="3" id="KW-0808">Transferase</keyword>
<dbReference type="FunFam" id="3.90.550.10:FF:000138">
    <property type="entry name" value="Cellulose synthase isolog"/>
    <property type="match status" value="1"/>
</dbReference>
<evidence type="ECO:0000256" key="5">
    <source>
        <dbReference type="ARBA" id="ARBA00022989"/>
    </source>
</evidence>
<feature type="active site" evidence="11">
    <location>
        <position position="140"/>
    </location>
</feature>
<feature type="binding site" evidence="13">
    <location>
        <position position="306"/>
    </location>
    <ligand>
        <name>Mn(2+)</name>
        <dbReference type="ChEBI" id="CHEBI:29035"/>
    </ligand>
</feature>
<evidence type="ECO:0000313" key="16">
    <source>
        <dbReference type="Proteomes" id="UP000187406"/>
    </source>
</evidence>
<comment type="subcellular location">
    <subcellularLocation>
        <location evidence="1">Golgi apparatus membrane</location>
        <topology evidence="1">Multi-pass membrane protein</topology>
    </subcellularLocation>
</comment>
<dbReference type="AlphaFoldDB" id="A0A1Q3D1S9"/>
<evidence type="ECO:0000256" key="8">
    <source>
        <dbReference type="ARBA" id="ARBA00023316"/>
    </source>
</evidence>
<feature type="transmembrane region" description="Helical" evidence="14">
    <location>
        <begin position="683"/>
        <end position="705"/>
    </location>
</feature>
<dbReference type="InterPro" id="IPR005150">
    <property type="entry name" value="Cellulose_synth"/>
</dbReference>
<keyword evidence="5 14" id="KW-1133">Transmembrane helix</keyword>
<feature type="binding site" evidence="13">
    <location>
        <position position="282"/>
    </location>
    <ligand>
        <name>Mn(2+)</name>
        <dbReference type="ChEBI" id="CHEBI:29035"/>
    </ligand>
</feature>
<evidence type="ECO:0000256" key="7">
    <source>
        <dbReference type="ARBA" id="ARBA00023136"/>
    </source>
</evidence>
<dbReference type="Proteomes" id="UP000187406">
    <property type="component" value="Unassembled WGS sequence"/>
</dbReference>
<reference evidence="16" key="1">
    <citation type="submission" date="2016-04" db="EMBL/GenBank/DDBJ databases">
        <title>Cephalotus genome sequencing.</title>
        <authorList>
            <person name="Fukushima K."/>
            <person name="Hasebe M."/>
            <person name="Fang X."/>
        </authorList>
    </citation>
    <scope>NUCLEOTIDE SEQUENCE [LARGE SCALE GENOMIC DNA]</scope>
    <source>
        <strain evidence="16">cv. St1</strain>
    </source>
</reference>
<dbReference type="InParanoid" id="A0A1Q3D1S9"/>
<feature type="binding site" evidence="12">
    <location>
        <position position="140"/>
    </location>
    <ligand>
        <name>UDP-alpha-D-glucose</name>
        <dbReference type="ChEBI" id="CHEBI:58885"/>
    </ligand>
</feature>
<evidence type="ECO:0000256" key="11">
    <source>
        <dbReference type="PIRSR" id="PIRSR605150-1"/>
    </source>
</evidence>
<organism evidence="15 16">
    <name type="scientific">Cephalotus follicularis</name>
    <name type="common">Albany pitcher plant</name>
    <dbReference type="NCBI Taxonomy" id="3775"/>
    <lineage>
        <taxon>Eukaryota</taxon>
        <taxon>Viridiplantae</taxon>
        <taxon>Streptophyta</taxon>
        <taxon>Embryophyta</taxon>
        <taxon>Tracheophyta</taxon>
        <taxon>Spermatophyta</taxon>
        <taxon>Magnoliopsida</taxon>
        <taxon>eudicotyledons</taxon>
        <taxon>Gunneridae</taxon>
        <taxon>Pentapetalae</taxon>
        <taxon>rosids</taxon>
        <taxon>fabids</taxon>
        <taxon>Oxalidales</taxon>
        <taxon>Cephalotaceae</taxon>
        <taxon>Cephalotus</taxon>
    </lineage>
</organism>
<keyword evidence="4 14" id="KW-0812">Transmembrane</keyword>
<evidence type="ECO:0000256" key="4">
    <source>
        <dbReference type="ARBA" id="ARBA00022692"/>
    </source>
</evidence>
<evidence type="ECO:0000313" key="15">
    <source>
        <dbReference type="EMBL" id="GAV86440.1"/>
    </source>
</evidence>
<keyword evidence="16" id="KW-1185">Reference proteome</keyword>
<feature type="binding site" evidence="12">
    <location>
        <position position="111"/>
    </location>
    <ligand>
        <name>UDP-alpha-D-glucose</name>
        <dbReference type="ChEBI" id="CHEBI:58885"/>
    </ligand>
</feature>
<keyword evidence="6" id="KW-0333">Golgi apparatus</keyword>
<dbReference type="PANTHER" id="PTHR13301">
    <property type="entry name" value="X-BOX TRANSCRIPTION FACTOR-RELATED"/>
    <property type="match status" value="1"/>
</dbReference>
<feature type="transmembrane region" description="Helical" evidence="14">
    <location>
        <begin position="21"/>
        <end position="39"/>
    </location>
</feature>
<accession>A0A1Q3D1S9</accession>
<dbReference type="GO" id="GO:0030244">
    <property type="term" value="P:cellulose biosynthetic process"/>
    <property type="evidence" value="ECO:0007669"/>
    <property type="project" value="InterPro"/>
</dbReference>
<comment type="caution">
    <text evidence="15">The sequence shown here is derived from an EMBL/GenBank/DDBJ whole genome shotgun (WGS) entry which is preliminary data.</text>
</comment>
<comment type="function">
    <text evidence="9">Thought to be a Golgi-localized beta-glycan synthase that polymerize the backbones of noncellulosic polysaccharides (hemicelluloses) of plant cell wall.</text>
</comment>
<dbReference type="STRING" id="3775.A0A1Q3D1S9"/>
<sequence>MAQDIHLPLFETKSAKGRILFQLYAASLVVSICLIYAYRVSYSPVDGGIEWWAWIGLFVAELWFGFYCLLMILVRLNPVHRYTFRDRLSQRYEKDLPGIDIFVCTADPSIEPPIIVINTVLSVMAYDYPQEKLSVYLSDDGGSDLTFYALLEASRFSKIWLPFCKKFKIEPRSPEAYFCTAIEPLDDPLKAREWHSIKKSYEEMKMLIETTTKLRQIPKAVRKEHRGFREWDFVTSQRDHQTILQILIDGRDPKAVDVEGQPLPTLVYLSREKRPQYHHNFKAGAMNALIRTSSRISNSPVILNVDCDMYSNNSESIRDALCFFLDECQGHNIAYVQFPQSFANLTKNDVYASSLLVTYRVEIEGYDGNGGPPYIGTGCFHRRDALCGEKYNRECKVDWKSVNHQGKVEESASVLEETCKVLASCTYEEDTEWGKEMGLKYGCPVEDIITGLCIQCRGWRSICFNPERKGFLGVAPTTLLQSLVQHKRWAEGHLQIFLSKYSTLWYGHGRIPLKLQLSYLPYSLWAANCWPTLYYAAIPSLCLLRGISLFPKISSPWTLPFVYAIFANSLYSLGEFLWCGGTVQGWWNDQRMWLFKRTTSYLFGFIDTILNRLGLAKSAFAITEKTVDEEVTHRYEKELMEFGSPSPMLNIIATIALLNIISFVGGIRRVVIVDAQREVFDQFAWQILLCGVLVYINMPVYQVTFFRKDNGRMPTSTTYWSILCALLACAIAML</sequence>
<dbReference type="OrthoDB" id="72851at2759"/>
<evidence type="ECO:0000256" key="6">
    <source>
        <dbReference type="ARBA" id="ARBA00023034"/>
    </source>
</evidence>
<feature type="transmembrane region" description="Helical" evidence="14">
    <location>
        <begin position="649"/>
        <end position="671"/>
    </location>
</feature>
<gene>
    <name evidence="15" type="ORF">CFOL_v3_29870</name>
</gene>
<feature type="transmembrane region" description="Helical" evidence="14">
    <location>
        <begin position="51"/>
        <end position="74"/>
    </location>
</feature>
<protein>
    <submittedName>
        <fullName evidence="15">Cellulose_synt domain-containing protein</fullName>
    </submittedName>
</protein>
<keyword evidence="8" id="KW-0961">Cell wall biogenesis/degradation</keyword>
<dbReference type="Gene3D" id="3.90.550.10">
    <property type="entry name" value="Spore Coat Polysaccharide Biosynthesis Protein SpsA, Chain A"/>
    <property type="match status" value="2"/>
</dbReference>
<name>A0A1Q3D1S9_CEPFO</name>
<comment type="similarity">
    <text evidence="10">Belongs to the glycosyltransferase 2 family. Plant cellulose synthase-like E subfamily.</text>
</comment>
<dbReference type="GO" id="GO:0016760">
    <property type="term" value="F:cellulose synthase (UDP-forming) activity"/>
    <property type="evidence" value="ECO:0007669"/>
    <property type="project" value="InterPro"/>
</dbReference>
<dbReference type="FunFam" id="3.90.550.10:FF:000112">
    <property type="entry name" value="Cellulose synthase-like protein E1"/>
    <property type="match status" value="1"/>
</dbReference>
<evidence type="ECO:0000256" key="14">
    <source>
        <dbReference type="SAM" id="Phobius"/>
    </source>
</evidence>
<feature type="transmembrane region" description="Helical" evidence="14">
    <location>
        <begin position="561"/>
        <end position="587"/>
    </location>
</feature>
<keyword evidence="2" id="KW-0328">Glycosyltransferase</keyword>
<proteinExistence type="inferred from homology"/>
<dbReference type="EMBL" id="BDDD01003905">
    <property type="protein sequence ID" value="GAV86440.1"/>
    <property type="molecule type" value="Genomic_DNA"/>
</dbReference>
<keyword evidence="7 14" id="KW-0472">Membrane</keyword>
<evidence type="ECO:0000256" key="12">
    <source>
        <dbReference type="PIRSR" id="PIRSR605150-2"/>
    </source>
</evidence>
<feature type="transmembrane region" description="Helical" evidence="14">
    <location>
        <begin position="519"/>
        <end position="541"/>
    </location>
</feature>
<evidence type="ECO:0000256" key="2">
    <source>
        <dbReference type="ARBA" id="ARBA00022676"/>
    </source>
</evidence>
<dbReference type="GO" id="GO:0071555">
    <property type="term" value="P:cell wall organization"/>
    <property type="evidence" value="ECO:0007669"/>
    <property type="project" value="UniProtKB-KW"/>
</dbReference>
<evidence type="ECO:0000256" key="10">
    <source>
        <dbReference type="ARBA" id="ARBA00060766"/>
    </source>
</evidence>